<feature type="chain" id="PRO_5018644212" evidence="6">
    <location>
        <begin position="20"/>
        <end position="224"/>
    </location>
</feature>
<dbReference type="PROSITE" id="PS00022">
    <property type="entry name" value="EGF_1"/>
    <property type="match status" value="1"/>
</dbReference>
<evidence type="ECO:0000256" key="3">
    <source>
        <dbReference type="PROSITE-ProRule" id="PRU00076"/>
    </source>
</evidence>
<keyword evidence="1 3" id="KW-0245">EGF-like domain</keyword>
<reference evidence="8" key="2">
    <citation type="submission" date="2025-09" db="UniProtKB">
        <authorList>
            <consortium name="Ensembl"/>
        </authorList>
    </citation>
    <scope>IDENTIFICATION</scope>
</reference>
<dbReference type="Ensembl" id="ENSHCOT00000006559.1">
    <property type="protein sequence ID" value="ENSHCOP00000020284.1"/>
    <property type="gene ID" value="ENSHCOG00000006243.1"/>
</dbReference>
<dbReference type="GeneTree" id="ENSGT00970000197251"/>
<dbReference type="GO" id="GO:0045840">
    <property type="term" value="P:positive regulation of mitotic nuclear division"/>
    <property type="evidence" value="ECO:0007669"/>
    <property type="project" value="TreeGrafter"/>
</dbReference>
<name>A0A3Q2YNR8_HIPCM</name>
<dbReference type="PROSITE" id="PS50026">
    <property type="entry name" value="EGF_3"/>
    <property type="match status" value="1"/>
</dbReference>
<feature type="compositionally biased region" description="Basic residues" evidence="4">
    <location>
        <begin position="69"/>
        <end position="84"/>
    </location>
</feature>
<sequence>MNTFILTCLLCSVLFSVLAAQGSEASSSGELGSVTVGLASGEGLRVLQGDVEDDVDFEELASEFLRDDRKKKKGKGKKKNKQKSKGTTAFNPEHPFSTQGHTSAVEPTEDPCTSTHLDYCIHGYCQRMEGLREPVCICMKGYHGERCGIQVLGNTGPQSERTVDIEWVQMALVITAIVLSLISCTAVILMACAHYRSHKNFLASYLGSWSEQQKLQKPVSDVVV</sequence>
<dbReference type="KEGG" id="hcq:109525688"/>
<feature type="region of interest" description="Disordered" evidence="4">
    <location>
        <begin position="68"/>
        <end position="109"/>
    </location>
</feature>
<evidence type="ECO:0000313" key="9">
    <source>
        <dbReference type="Proteomes" id="UP000264820"/>
    </source>
</evidence>
<accession>A0A3Q2YNR8</accession>
<evidence type="ECO:0000256" key="1">
    <source>
        <dbReference type="ARBA" id="ARBA00022536"/>
    </source>
</evidence>
<dbReference type="GO" id="GO:0008284">
    <property type="term" value="P:positive regulation of cell population proliferation"/>
    <property type="evidence" value="ECO:0007669"/>
    <property type="project" value="TreeGrafter"/>
</dbReference>
<feature type="signal peptide" evidence="6">
    <location>
        <begin position="1"/>
        <end position="19"/>
    </location>
</feature>
<evidence type="ECO:0000256" key="5">
    <source>
        <dbReference type="SAM" id="Phobius"/>
    </source>
</evidence>
<keyword evidence="5" id="KW-0472">Membrane</keyword>
<keyword evidence="5" id="KW-1133">Transmembrane helix</keyword>
<dbReference type="PANTHER" id="PTHR10740">
    <property type="entry name" value="TRANSFORMING GROWTH FACTOR ALPHA"/>
    <property type="match status" value="1"/>
</dbReference>
<proteinExistence type="predicted"/>
<feature type="disulfide bond" evidence="3">
    <location>
        <begin position="138"/>
        <end position="147"/>
    </location>
</feature>
<dbReference type="Proteomes" id="UP000264820">
    <property type="component" value="Unplaced"/>
</dbReference>
<evidence type="ECO:0000256" key="4">
    <source>
        <dbReference type="SAM" id="MobiDB-lite"/>
    </source>
</evidence>
<evidence type="ECO:0000259" key="7">
    <source>
        <dbReference type="PROSITE" id="PS50026"/>
    </source>
</evidence>
<keyword evidence="6" id="KW-0732">Signal</keyword>
<dbReference type="AlphaFoldDB" id="A0A3Q2YNR8"/>
<reference evidence="8" key="1">
    <citation type="submission" date="2025-08" db="UniProtKB">
        <authorList>
            <consortium name="Ensembl"/>
        </authorList>
    </citation>
    <scope>IDENTIFICATION</scope>
</reference>
<evidence type="ECO:0000313" key="8">
    <source>
        <dbReference type="Ensembl" id="ENSHCOP00000020284.1"/>
    </source>
</evidence>
<organism evidence="8 9">
    <name type="scientific">Hippocampus comes</name>
    <name type="common">Tiger tail seahorse</name>
    <dbReference type="NCBI Taxonomy" id="109280"/>
    <lineage>
        <taxon>Eukaryota</taxon>
        <taxon>Metazoa</taxon>
        <taxon>Chordata</taxon>
        <taxon>Craniata</taxon>
        <taxon>Vertebrata</taxon>
        <taxon>Euteleostomi</taxon>
        <taxon>Actinopterygii</taxon>
        <taxon>Neopterygii</taxon>
        <taxon>Teleostei</taxon>
        <taxon>Neoteleostei</taxon>
        <taxon>Acanthomorphata</taxon>
        <taxon>Syngnathiaria</taxon>
        <taxon>Syngnathiformes</taxon>
        <taxon>Syngnathoidei</taxon>
        <taxon>Syngnathidae</taxon>
        <taxon>Hippocampus</taxon>
    </lineage>
</organism>
<dbReference type="RefSeq" id="XP_019741988.1">
    <property type="nucleotide sequence ID" value="XM_019886429.1"/>
</dbReference>
<feature type="transmembrane region" description="Helical" evidence="5">
    <location>
        <begin position="167"/>
        <end position="192"/>
    </location>
</feature>
<evidence type="ECO:0000256" key="2">
    <source>
        <dbReference type="ARBA" id="ARBA00023157"/>
    </source>
</evidence>
<dbReference type="PANTHER" id="PTHR10740:SF16">
    <property type="entry name" value="AMPHIREGULIN"/>
    <property type="match status" value="1"/>
</dbReference>
<dbReference type="PROSITE" id="PS01186">
    <property type="entry name" value="EGF_2"/>
    <property type="match status" value="1"/>
</dbReference>
<dbReference type="GO" id="GO:0005615">
    <property type="term" value="C:extracellular space"/>
    <property type="evidence" value="ECO:0007669"/>
    <property type="project" value="TreeGrafter"/>
</dbReference>
<dbReference type="SUPFAM" id="SSF57196">
    <property type="entry name" value="EGF/Laminin"/>
    <property type="match status" value="1"/>
</dbReference>
<keyword evidence="9" id="KW-1185">Reference proteome</keyword>
<dbReference type="GeneID" id="109525688"/>
<feature type="domain" description="EGF-like" evidence="7">
    <location>
        <begin position="108"/>
        <end position="148"/>
    </location>
</feature>
<dbReference type="CTD" id="374"/>
<keyword evidence="2 3" id="KW-1015">Disulfide bond</keyword>
<evidence type="ECO:0000256" key="6">
    <source>
        <dbReference type="SAM" id="SignalP"/>
    </source>
</evidence>
<dbReference type="Gene3D" id="2.10.25.10">
    <property type="entry name" value="Laminin"/>
    <property type="match status" value="1"/>
</dbReference>
<comment type="caution">
    <text evidence="3">Lacks conserved residue(s) required for the propagation of feature annotation.</text>
</comment>
<keyword evidence="5" id="KW-0812">Transmembrane</keyword>
<dbReference type="OrthoDB" id="9909110at2759"/>
<dbReference type="GO" id="GO:0007173">
    <property type="term" value="P:epidermal growth factor receptor signaling pathway"/>
    <property type="evidence" value="ECO:0007669"/>
    <property type="project" value="TreeGrafter"/>
</dbReference>
<dbReference type="InterPro" id="IPR000742">
    <property type="entry name" value="EGF"/>
</dbReference>
<protein>
    <submittedName>
        <fullName evidence="8">Proheparin-binding EGF-like growth factor</fullName>
    </submittedName>
</protein>
<dbReference type="OMA" id="KHIEGLH"/>
<dbReference type="GO" id="GO:0005154">
    <property type="term" value="F:epidermal growth factor receptor binding"/>
    <property type="evidence" value="ECO:0007669"/>
    <property type="project" value="TreeGrafter"/>
</dbReference>
<dbReference type="GO" id="GO:0008083">
    <property type="term" value="F:growth factor activity"/>
    <property type="evidence" value="ECO:0007669"/>
    <property type="project" value="TreeGrafter"/>
</dbReference>